<comment type="caution">
    <text evidence="1">The sequence shown here is derived from an EMBL/GenBank/DDBJ whole genome shotgun (WGS) entry which is preliminary data.</text>
</comment>
<proteinExistence type="predicted"/>
<dbReference type="AlphaFoldDB" id="A0AAE0UCJ8"/>
<reference evidence="1" key="2">
    <citation type="submission" date="2023-07" db="EMBL/GenBank/DDBJ databases">
        <authorList>
            <consortium name="Lawrence Berkeley National Laboratory"/>
            <person name="Haridas S."/>
            <person name="Hensen N."/>
            <person name="Bonometti L."/>
            <person name="Westerberg I."/>
            <person name="Brannstrom I.O."/>
            <person name="Guillou S."/>
            <person name="Cros-Aarteil S."/>
            <person name="Calhoun S."/>
            <person name="Kuo A."/>
            <person name="Mondo S."/>
            <person name="Pangilinan J."/>
            <person name="Riley R."/>
            <person name="LaButti K."/>
            <person name="Andreopoulos B."/>
            <person name="Lipzen A."/>
            <person name="Chen C."/>
            <person name="Yanf M."/>
            <person name="Daum C."/>
            <person name="Ng V."/>
            <person name="Clum A."/>
            <person name="Steindorff A."/>
            <person name="Ohm R."/>
            <person name="Martin F."/>
            <person name="Silar P."/>
            <person name="Natvig D."/>
            <person name="Lalanne C."/>
            <person name="Gautier V."/>
            <person name="Ament-velasquez S.L."/>
            <person name="Kruys A."/>
            <person name="Hutchinson M.I."/>
            <person name="Powell A.J."/>
            <person name="Barry K."/>
            <person name="Miller A.N."/>
            <person name="Grigoriev I.V."/>
            <person name="Debuchy R."/>
            <person name="Gladieux P."/>
            <person name="Thoren M.H."/>
            <person name="Johannesson H."/>
        </authorList>
    </citation>
    <scope>NUCLEOTIDE SEQUENCE</scope>
    <source>
        <strain evidence="1">FGSC 1904</strain>
    </source>
</reference>
<accession>A0AAE0UCJ8</accession>
<organism evidence="1 2">
    <name type="scientific">Sordaria brevicollis</name>
    <dbReference type="NCBI Taxonomy" id="83679"/>
    <lineage>
        <taxon>Eukaryota</taxon>
        <taxon>Fungi</taxon>
        <taxon>Dikarya</taxon>
        <taxon>Ascomycota</taxon>
        <taxon>Pezizomycotina</taxon>
        <taxon>Sordariomycetes</taxon>
        <taxon>Sordariomycetidae</taxon>
        <taxon>Sordariales</taxon>
        <taxon>Sordariaceae</taxon>
        <taxon>Sordaria</taxon>
    </lineage>
</organism>
<dbReference type="EMBL" id="JAUTDP010000005">
    <property type="protein sequence ID" value="KAK3399127.1"/>
    <property type="molecule type" value="Genomic_DNA"/>
</dbReference>
<evidence type="ECO:0000313" key="1">
    <source>
        <dbReference type="EMBL" id="KAK3399127.1"/>
    </source>
</evidence>
<sequence length="212" mass="20661">MENGMGCVPMLNGNEEPCVIMRTANGCKAKKMLVAAGIATMGVSGASAQMGYGSASAVSSSVISACVPTTVTVTPSVSAAADQTTAEVDGVQGSETTISATAYTTKTAFVTLGHSDSTTFVKATQPAADLTSTVTVYNSTTTLMGTGMVGTGTGASWATGTGSFNTAANGTYAHPTATAGPEHAGAASSTVSYTHLALALIASAALGAVLGA</sequence>
<name>A0AAE0UCJ8_SORBR</name>
<keyword evidence="2" id="KW-1185">Reference proteome</keyword>
<protein>
    <submittedName>
        <fullName evidence="1">Uncharacterized protein</fullName>
    </submittedName>
</protein>
<reference evidence="1" key="1">
    <citation type="journal article" date="2023" name="Mol. Phylogenet. Evol.">
        <title>Genome-scale phylogeny and comparative genomics of the fungal order Sordariales.</title>
        <authorList>
            <person name="Hensen N."/>
            <person name="Bonometti L."/>
            <person name="Westerberg I."/>
            <person name="Brannstrom I.O."/>
            <person name="Guillou S."/>
            <person name="Cros-Aarteil S."/>
            <person name="Calhoun S."/>
            <person name="Haridas S."/>
            <person name="Kuo A."/>
            <person name="Mondo S."/>
            <person name="Pangilinan J."/>
            <person name="Riley R."/>
            <person name="LaButti K."/>
            <person name="Andreopoulos B."/>
            <person name="Lipzen A."/>
            <person name="Chen C."/>
            <person name="Yan M."/>
            <person name="Daum C."/>
            <person name="Ng V."/>
            <person name="Clum A."/>
            <person name="Steindorff A."/>
            <person name="Ohm R.A."/>
            <person name="Martin F."/>
            <person name="Silar P."/>
            <person name="Natvig D.O."/>
            <person name="Lalanne C."/>
            <person name="Gautier V."/>
            <person name="Ament-Velasquez S.L."/>
            <person name="Kruys A."/>
            <person name="Hutchinson M.I."/>
            <person name="Powell A.J."/>
            <person name="Barry K."/>
            <person name="Miller A.N."/>
            <person name="Grigoriev I.V."/>
            <person name="Debuchy R."/>
            <person name="Gladieux P."/>
            <person name="Hiltunen Thoren M."/>
            <person name="Johannesson H."/>
        </authorList>
    </citation>
    <scope>NUCLEOTIDE SEQUENCE</scope>
    <source>
        <strain evidence="1">FGSC 1904</strain>
    </source>
</reference>
<gene>
    <name evidence="1" type="ORF">B0T20DRAFT_452686</name>
</gene>
<dbReference type="Proteomes" id="UP001281003">
    <property type="component" value="Unassembled WGS sequence"/>
</dbReference>
<evidence type="ECO:0000313" key="2">
    <source>
        <dbReference type="Proteomes" id="UP001281003"/>
    </source>
</evidence>